<proteinExistence type="predicted"/>
<dbReference type="EMBL" id="WJXA01000003">
    <property type="protein sequence ID" value="KAF7147859.1"/>
    <property type="molecule type" value="Genomic_DNA"/>
</dbReference>
<organism evidence="2 3">
    <name type="scientific">Rhododendron simsii</name>
    <name type="common">Sims's rhododendron</name>
    <dbReference type="NCBI Taxonomy" id="118357"/>
    <lineage>
        <taxon>Eukaryota</taxon>
        <taxon>Viridiplantae</taxon>
        <taxon>Streptophyta</taxon>
        <taxon>Embryophyta</taxon>
        <taxon>Tracheophyta</taxon>
        <taxon>Spermatophyta</taxon>
        <taxon>Magnoliopsida</taxon>
        <taxon>eudicotyledons</taxon>
        <taxon>Gunneridae</taxon>
        <taxon>Pentapetalae</taxon>
        <taxon>asterids</taxon>
        <taxon>Ericales</taxon>
        <taxon>Ericaceae</taxon>
        <taxon>Ericoideae</taxon>
        <taxon>Rhodoreae</taxon>
        <taxon>Rhododendron</taxon>
    </lineage>
</organism>
<keyword evidence="3" id="KW-1185">Reference proteome</keyword>
<sequence>MLYATIGKSYGIQFVVLISVIPKASEADQSVSLVPQPPNMVGDVPWGTLTVDAFPKLSPLSRNLLLTGMENGIWRTKAQGVGNPLTFHQLKELARLHSPTLFFLSETKNKVHRLDLIRRSLNMDSAIHVDPVGSSGGLALFWKGKSSVTLVKMCSWFIDVRIFDEVLNRSWRLVNVYFSPVDNVRRQQWDFFVNYKSCLGDDWLIWGDMNDILCSDEKLGGNSCPSWSFRGFQKFIDDCGLVDLGFSGYPFTWRNNRSGDDYIQERLDRVLATPSWCLLFNQSSVTHLETVGSDHNALLVNLRAISARNRVPFRFDARWVNDDEVREIIRQSWASSIQGSRSFSVVKKIQTCRSSLTNWKRRKRADSGKVIEELKSKVFRLRNSDKGPPPGTIQNLKWRLKLEWDKEEIFWKQKSRINWLQHGDKNTRFFHASVMQRRSTNRISGIEKSDENQSAFIGGRQISDSVLIAHELMHSLKNRRYGKKGWVALKLDMAKAYDRIEWSYLEAVLRRFGFDEQWIRWVMACVTSVSFATVINGDKGELFSPSRGIRQGCPLSPYLFILCAEGFHYLIQKEIEDQSLRGIKVGLHCPPISHLFFADDSILFWEASDAGCRAIEGILHKYEGASGQMVNKEKSTLFFSPNTPNDVKHGISNFLNIRIESQGGKYLGLPSIIGKSKTEVFKYVSDRVLERLKSWRDSTLNLAGKEKS</sequence>
<dbReference type="PROSITE" id="PS50878">
    <property type="entry name" value="RT_POL"/>
    <property type="match status" value="1"/>
</dbReference>
<protein>
    <recommendedName>
        <fullName evidence="1">Reverse transcriptase domain-containing protein</fullName>
    </recommendedName>
</protein>
<dbReference type="SUPFAM" id="SSF56672">
    <property type="entry name" value="DNA/RNA polymerases"/>
    <property type="match status" value="1"/>
</dbReference>
<evidence type="ECO:0000313" key="3">
    <source>
        <dbReference type="Proteomes" id="UP000626092"/>
    </source>
</evidence>
<name>A0A834H684_RHOSS</name>
<dbReference type="Proteomes" id="UP000626092">
    <property type="component" value="Unassembled WGS sequence"/>
</dbReference>
<dbReference type="GO" id="GO:0003824">
    <property type="term" value="F:catalytic activity"/>
    <property type="evidence" value="ECO:0007669"/>
    <property type="project" value="InterPro"/>
</dbReference>
<feature type="domain" description="Reverse transcriptase" evidence="1">
    <location>
        <begin position="427"/>
        <end position="659"/>
    </location>
</feature>
<gene>
    <name evidence="2" type="ORF">RHSIM_Rhsim03G0112800</name>
</gene>
<dbReference type="Pfam" id="PF03372">
    <property type="entry name" value="Exo_endo_phos"/>
    <property type="match status" value="1"/>
</dbReference>
<evidence type="ECO:0000313" key="2">
    <source>
        <dbReference type="EMBL" id="KAF7147859.1"/>
    </source>
</evidence>
<dbReference type="Pfam" id="PF00078">
    <property type="entry name" value="RVT_1"/>
    <property type="match status" value="1"/>
</dbReference>
<dbReference type="PANTHER" id="PTHR33116:SF86">
    <property type="entry name" value="REVERSE TRANSCRIPTASE DOMAIN-CONTAINING PROTEIN"/>
    <property type="match status" value="1"/>
</dbReference>
<dbReference type="InterPro" id="IPR036691">
    <property type="entry name" value="Endo/exonu/phosph_ase_sf"/>
</dbReference>
<dbReference type="InterPro" id="IPR005135">
    <property type="entry name" value="Endo/exonuclease/phosphatase"/>
</dbReference>
<dbReference type="InterPro" id="IPR043502">
    <property type="entry name" value="DNA/RNA_pol_sf"/>
</dbReference>
<reference evidence="2" key="1">
    <citation type="submission" date="2019-11" db="EMBL/GenBank/DDBJ databases">
        <authorList>
            <person name="Liu Y."/>
            <person name="Hou J."/>
            <person name="Li T.-Q."/>
            <person name="Guan C.-H."/>
            <person name="Wu X."/>
            <person name="Wu H.-Z."/>
            <person name="Ling F."/>
            <person name="Zhang R."/>
            <person name="Shi X.-G."/>
            <person name="Ren J.-P."/>
            <person name="Chen E.-F."/>
            <person name="Sun J.-M."/>
        </authorList>
    </citation>
    <scope>NUCLEOTIDE SEQUENCE</scope>
    <source>
        <strain evidence="2">Adult_tree_wgs_1</strain>
        <tissue evidence="2">Leaves</tissue>
    </source>
</reference>
<evidence type="ECO:0000259" key="1">
    <source>
        <dbReference type="PROSITE" id="PS50878"/>
    </source>
</evidence>
<comment type="caution">
    <text evidence="2">The sequence shown here is derived from an EMBL/GenBank/DDBJ whole genome shotgun (WGS) entry which is preliminary data.</text>
</comment>
<dbReference type="SUPFAM" id="SSF56219">
    <property type="entry name" value="DNase I-like"/>
    <property type="match status" value="1"/>
</dbReference>
<dbReference type="OrthoDB" id="428918at2759"/>
<accession>A0A834H684</accession>
<dbReference type="Gene3D" id="3.60.10.10">
    <property type="entry name" value="Endonuclease/exonuclease/phosphatase"/>
    <property type="match status" value="1"/>
</dbReference>
<dbReference type="CDD" id="cd01650">
    <property type="entry name" value="RT_nLTR_like"/>
    <property type="match status" value="1"/>
</dbReference>
<dbReference type="InterPro" id="IPR000477">
    <property type="entry name" value="RT_dom"/>
</dbReference>
<dbReference type="AlphaFoldDB" id="A0A834H684"/>
<dbReference type="PANTHER" id="PTHR33116">
    <property type="entry name" value="REVERSE TRANSCRIPTASE ZINC-BINDING DOMAIN-CONTAINING PROTEIN-RELATED-RELATED"/>
    <property type="match status" value="1"/>
</dbReference>